<name>A0ABV3D8S9_9ACTN</name>
<comment type="caution">
    <text evidence="1">The sequence shown here is derived from an EMBL/GenBank/DDBJ whole genome shotgun (WGS) entry which is preliminary data.</text>
</comment>
<evidence type="ECO:0000313" key="2">
    <source>
        <dbReference type="Proteomes" id="UP001551482"/>
    </source>
</evidence>
<dbReference type="RefSeq" id="WP_358347522.1">
    <property type="nucleotide sequence ID" value="NZ_JBEZFP010000002.1"/>
</dbReference>
<dbReference type="Proteomes" id="UP001551482">
    <property type="component" value="Unassembled WGS sequence"/>
</dbReference>
<organism evidence="1 2">
    <name type="scientific">Streptodolium elevatio</name>
    <dbReference type="NCBI Taxonomy" id="3157996"/>
    <lineage>
        <taxon>Bacteria</taxon>
        <taxon>Bacillati</taxon>
        <taxon>Actinomycetota</taxon>
        <taxon>Actinomycetes</taxon>
        <taxon>Kitasatosporales</taxon>
        <taxon>Streptomycetaceae</taxon>
        <taxon>Streptodolium</taxon>
    </lineage>
</organism>
<sequence length="210" mass="22309">MTALDTLTVHQLIGRIVYFHALFIEPVSRDRPQSVAGEACCNHSDGPPTQGTVDELLEGSAWEVLREVAETLPAHHRPCPVQTGSCCATCHVASAGAAVGAGWAEIEHRAYGRTPSTEVLARACGYAVGARLGRAFAAQHASLCPRPDRIDGGFACPVGLPSPEELPLTGELLSLWADPTSISQRPVASWLNHCTSLDDVRGVLGRRTDP</sequence>
<accession>A0ABV3D8S9</accession>
<proteinExistence type="predicted"/>
<protein>
    <submittedName>
        <fullName evidence="1">Uncharacterized protein</fullName>
    </submittedName>
</protein>
<evidence type="ECO:0000313" key="1">
    <source>
        <dbReference type="EMBL" id="MEU8132155.1"/>
    </source>
</evidence>
<keyword evidence="2" id="KW-1185">Reference proteome</keyword>
<dbReference type="EMBL" id="JBEZFP010000002">
    <property type="protein sequence ID" value="MEU8132155.1"/>
    <property type="molecule type" value="Genomic_DNA"/>
</dbReference>
<reference evidence="1 2" key="1">
    <citation type="submission" date="2024-06" db="EMBL/GenBank/DDBJ databases">
        <title>The Natural Products Discovery Center: Release of the First 8490 Sequenced Strains for Exploring Actinobacteria Biosynthetic Diversity.</title>
        <authorList>
            <person name="Kalkreuter E."/>
            <person name="Kautsar S.A."/>
            <person name="Yang D."/>
            <person name="Bader C.D."/>
            <person name="Teijaro C.N."/>
            <person name="Fluegel L."/>
            <person name="Davis C.M."/>
            <person name="Simpson J.R."/>
            <person name="Lauterbach L."/>
            <person name="Steele A.D."/>
            <person name="Gui C."/>
            <person name="Meng S."/>
            <person name="Li G."/>
            <person name="Viehrig K."/>
            <person name="Ye F."/>
            <person name="Su P."/>
            <person name="Kiefer A.F."/>
            <person name="Nichols A."/>
            <person name="Cepeda A.J."/>
            <person name="Yan W."/>
            <person name="Fan B."/>
            <person name="Jiang Y."/>
            <person name="Adhikari A."/>
            <person name="Zheng C.-J."/>
            <person name="Schuster L."/>
            <person name="Cowan T.M."/>
            <person name="Smanski M.J."/>
            <person name="Chevrette M.G."/>
            <person name="De Carvalho L.P.S."/>
            <person name="Shen B."/>
        </authorList>
    </citation>
    <scope>NUCLEOTIDE SEQUENCE [LARGE SCALE GENOMIC DNA]</scope>
    <source>
        <strain evidence="1 2">NPDC048946</strain>
    </source>
</reference>
<gene>
    <name evidence="1" type="ORF">AB0C36_01460</name>
</gene>